<dbReference type="InterPro" id="IPR002123">
    <property type="entry name" value="Plipid/glycerol_acylTrfase"/>
</dbReference>
<dbReference type="Pfam" id="PF01553">
    <property type="entry name" value="Acyltransferase"/>
    <property type="match status" value="1"/>
</dbReference>
<keyword evidence="7 9" id="KW-0808">Transferase</keyword>
<evidence type="ECO:0000313" key="12">
    <source>
        <dbReference type="EMBL" id="AKL98654.1"/>
    </source>
</evidence>
<keyword evidence="9" id="KW-0444">Lipid biosynthesis</keyword>
<accession>A0A0G3WME0</accession>
<evidence type="ECO:0000313" key="13">
    <source>
        <dbReference type="Proteomes" id="UP000035337"/>
    </source>
</evidence>
<feature type="transmembrane region" description="Helical" evidence="10">
    <location>
        <begin position="7"/>
        <end position="26"/>
    </location>
</feature>
<dbReference type="GO" id="GO:0006654">
    <property type="term" value="P:phosphatidic acid biosynthetic process"/>
    <property type="evidence" value="ECO:0007669"/>
    <property type="project" value="TreeGrafter"/>
</dbReference>
<dbReference type="GO" id="GO:0003841">
    <property type="term" value="F:1-acylglycerol-3-phosphate O-acyltransferase activity"/>
    <property type="evidence" value="ECO:0007669"/>
    <property type="project" value="UniProtKB-UniRule"/>
</dbReference>
<dbReference type="AlphaFoldDB" id="A0A0G3WME0"/>
<comment type="similarity">
    <text evidence="4 9">Belongs to the 1-acyl-sn-glycerol-3-phosphate acyltransferase family.</text>
</comment>
<evidence type="ECO:0000256" key="6">
    <source>
        <dbReference type="ARBA" id="ARBA00016139"/>
    </source>
</evidence>
<evidence type="ECO:0000256" key="8">
    <source>
        <dbReference type="ARBA" id="ARBA00023315"/>
    </source>
</evidence>
<organism evidence="12 13">
    <name type="scientific">Endomicrobium proavitum</name>
    <dbReference type="NCBI Taxonomy" id="1408281"/>
    <lineage>
        <taxon>Bacteria</taxon>
        <taxon>Pseudomonadati</taxon>
        <taxon>Elusimicrobiota</taxon>
        <taxon>Endomicrobiia</taxon>
        <taxon>Endomicrobiales</taxon>
        <taxon>Endomicrobiaceae</taxon>
        <taxon>Endomicrobium</taxon>
    </lineage>
</organism>
<dbReference type="PATRIC" id="fig|1408281.3.peg.1319"/>
<feature type="domain" description="Phospholipid/glycerol acyltransferase" evidence="11">
    <location>
        <begin position="42"/>
        <end position="154"/>
    </location>
</feature>
<keyword evidence="9" id="KW-1208">Phospholipid metabolism</keyword>
<evidence type="ECO:0000256" key="9">
    <source>
        <dbReference type="RuleBase" id="RU361267"/>
    </source>
</evidence>
<dbReference type="OrthoDB" id="9803035at2"/>
<dbReference type="EMBL" id="CP009498">
    <property type="protein sequence ID" value="AKL98654.1"/>
    <property type="molecule type" value="Genomic_DNA"/>
</dbReference>
<keyword evidence="9" id="KW-0594">Phospholipid biosynthesis</keyword>
<comment type="pathway">
    <text evidence="2">Phospholipid metabolism; CDP-diacylglycerol biosynthesis; CDP-diacylglycerol from sn-glycerol 3-phosphate: step 2/3.</text>
</comment>
<dbReference type="KEGG" id="epo:Epro_1275"/>
<gene>
    <name evidence="12" type="primary">plsC</name>
    <name evidence="12" type="ORF">Epro_1275</name>
</gene>
<dbReference type="EC" id="2.3.1.51" evidence="5 9"/>
<evidence type="ECO:0000256" key="3">
    <source>
        <dbReference type="ARBA" id="ARBA00005189"/>
    </source>
</evidence>
<evidence type="ECO:0000256" key="4">
    <source>
        <dbReference type="ARBA" id="ARBA00008655"/>
    </source>
</evidence>
<name>A0A0G3WME0_9BACT</name>
<comment type="catalytic activity">
    <reaction evidence="1 9">
        <text>a 1-acyl-sn-glycero-3-phosphate + an acyl-CoA = a 1,2-diacyl-sn-glycero-3-phosphate + CoA</text>
        <dbReference type="Rhea" id="RHEA:19709"/>
        <dbReference type="ChEBI" id="CHEBI:57287"/>
        <dbReference type="ChEBI" id="CHEBI:57970"/>
        <dbReference type="ChEBI" id="CHEBI:58342"/>
        <dbReference type="ChEBI" id="CHEBI:58608"/>
        <dbReference type="EC" id="2.3.1.51"/>
    </reaction>
</comment>
<dbReference type="Proteomes" id="UP000035337">
    <property type="component" value="Chromosome"/>
</dbReference>
<keyword evidence="8 9" id="KW-0012">Acyltransferase</keyword>
<dbReference type="SUPFAM" id="SSF69593">
    <property type="entry name" value="Glycerol-3-phosphate (1)-acyltransferase"/>
    <property type="match status" value="1"/>
</dbReference>
<evidence type="ECO:0000256" key="10">
    <source>
        <dbReference type="SAM" id="Phobius"/>
    </source>
</evidence>
<evidence type="ECO:0000256" key="1">
    <source>
        <dbReference type="ARBA" id="ARBA00001141"/>
    </source>
</evidence>
<keyword evidence="10" id="KW-0472">Membrane</keyword>
<comment type="pathway">
    <text evidence="3">Lipid metabolism.</text>
</comment>
<dbReference type="PANTHER" id="PTHR10434">
    <property type="entry name" value="1-ACYL-SN-GLYCEROL-3-PHOSPHATE ACYLTRANSFERASE"/>
    <property type="match status" value="1"/>
</dbReference>
<keyword evidence="9" id="KW-0443">Lipid metabolism</keyword>
<evidence type="ECO:0000256" key="2">
    <source>
        <dbReference type="ARBA" id="ARBA00004728"/>
    </source>
</evidence>
<dbReference type="SMART" id="SM00563">
    <property type="entry name" value="PlsC"/>
    <property type="match status" value="1"/>
</dbReference>
<dbReference type="STRING" id="1408281.Epro_1275"/>
<dbReference type="PANTHER" id="PTHR10434:SF11">
    <property type="entry name" value="1-ACYL-SN-GLYCEROL-3-PHOSPHATE ACYLTRANSFERASE"/>
    <property type="match status" value="1"/>
</dbReference>
<dbReference type="NCBIfam" id="TIGR00530">
    <property type="entry name" value="AGP_acyltrn"/>
    <property type="match status" value="1"/>
</dbReference>
<sequence length="197" mass="22005">MQVKEKAPVLFIIGRTLFKIMFLVFYRTRVEGKGNIPASGGVIMAPNHTSFFDPPLTASMMKRPLNFMAKQELFNVPVLGFLIKKTNAFAVKRGVMDMQAMRNAFKILQNGHALLMFPEGTRSKDGNLGKARAGAGMVACSAQVPLIPVKIENTNKMSKFKKITIKYGAPIYPPKDFTKDDYIKLSQKVLDEISKMK</sequence>
<keyword evidence="10" id="KW-0812">Transmembrane</keyword>
<evidence type="ECO:0000259" key="11">
    <source>
        <dbReference type="SMART" id="SM00563"/>
    </source>
</evidence>
<dbReference type="CDD" id="cd07989">
    <property type="entry name" value="LPLAT_AGPAT-like"/>
    <property type="match status" value="1"/>
</dbReference>
<evidence type="ECO:0000256" key="5">
    <source>
        <dbReference type="ARBA" id="ARBA00013211"/>
    </source>
</evidence>
<dbReference type="InterPro" id="IPR004552">
    <property type="entry name" value="AGP_acyltrans"/>
</dbReference>
<keyword evidence="10" id="KW-1133">Transmembrane helix</keyword>
<comment type="domain">
    <text evidence="9">The HXXXXD motif is essential for acyltransferase activity and may constitute the binding site for the phosphate moiety of the glycerol-3-phosphate.</text>
</comment>
<proteinExistence type="inferred from homology"/>
<protein>
    <recommendedName>
        <fullName evidence="6 9">1-acyl-sn-glycerol-3-phosphate acyltransferase</fullName>
        <ecNumber evidence="5 9">2.3.1.51</ecNumber>
    </recommendedName>
</protein>
<reference evidence="12 13" key="1">
    <citation type="submission" date="2014-09" db="EMBL/GenBank/DDBJ databases">
        <title>Complete genome sequence of Endomicrobium proavitum.</title>
        <authorList>
            <person name="Zheng H."/>
        </authorList>
    </citation>
    <scope>NUCLEOTIDE SEQUENCE [LARGE SCALE GENOMIC DNA]</scope>
    <source>
        <strain evidence="12 13">Rsa215</strain>
    </source>
</reference>
<evidence type="ECO:0000256" key="7">
    <source>
        <dbReference type="ARBA" id="ARBA00022679"/>
    </source>
</evidence>
<keyword evidence="13" id="KW-1185">Reference proteome</keyword>
<dbReference type="GO" id="GO:0016020">
    <property type="term" value="C:membrane"/>
    <property type="evidence" value="ECO:0007669"/>
    <property type="project" value="InterPro"/>
</dbReference>
<dbReference type="RefSeq" id="WP_082121527.1">
    <property type="nucleotide sequence ID" value="NZ_CP009498.1"/>
</dbReference>